<protein>
    <recommendedName>
        <fullName evidence="2">YdbS-like PH domain-containing protein</fullName>
    </recommendedName>
</protein>
<reference evidence="3" key="2">
    <citation type="submission" date="2020-09" db="EMBL/GenBank/DDBJ databases">
        <authorList>
            <person name="Sun Q."/>
            <person name="Zhou Y."/>
        </authorList>
    </citation>
    <scope>NUCLEOTIDE SEQUENCE</scope>
    <source>
        <strain evidence="3">CGMCC 1.15478</strain>
    </source>
</reference>
<keyword evidence="1" id="KW-0812">Transmembrane</keyword>
<evidence type="ECO:0000259" key="2">
    <source>
        <dbReference type="Pfam" id="PF03703"/>
    </source>
</evidence>
<dbReference type="PANTHER" id="PTHR37938">
    <property type="entry name" value="BLL0215 PROTEIN"/>
    <property type="match status" value="1"/>
</dbReference>
<feature type="transmembrane region" description="Helical" evidence="1">
    <location>
        <begin position="25"/>
        <end position="46"/>
    </location>
</feature>
<dbReference type="AlphaFoldDB" id="A0A916ULX8"/>
<feature type="domain" description="YdbS-like PH" evidence="2">
    <location>
        <begin position="79"/>
        <end position="153"/>
    </location>
</feature>
<evidence type="ECO:0000313" key="4">
    <source>
        <dbReference type="Proteomes" id="UP000641514"/>
    </source>
</evidence>
<gene>
    <name evidence="3" type="ORF">GCM10011410_32360</name>
</gene>
<keyword evidence="1" id="KW-0472">Membrane</keyword>
<proteinExistence type="predicted"/>
<dbReference type="PANTHER" id="PTHR37938:SF1">
    <property type="entry name" value="BLL0215 PROTEIN"/>
    <property type="match status" value="1"/>
</dbReference>
<comment type="caution">
    <text evidence="3">The sequence shown here is derived from an EMBL/GenBank/DDBJ whole genome shotgun (WGS) entry which is preliminary data.</text>
</comment>
<sequence>MANPQRYLADDETLLYSTRQHWTELITEFVVLVLTWVVAGTAMWFLPADEDWGQIAIYVVIGLAVLASVRWWLIPLLNWRSTLYILTTKRVYKRSGFITKKGRSIPLSRLNDISFRANLWERIMRYGTLRIQSASEQGAMTLAHVPDPEGFKAKIYRAADEIRN</sequence>
<dbReference type="RefSeq" id="WP_188677611.1">
    <property type="nucleotide sequence ID" value="NZ_BMJH01000004.1"/>
</dbReference>
<dbReference type="InterPro" id="IPR005182">
    <property type="entry name" value="YdbS-like_PH"/>
</dbReference>
<feature type="transmembrane region" description="Helical" evidence="1">
    <location>
        <begin position="52"/>
        <end position="73"/>
    </location>
</feature>
<keyword evidence="1" id="KW-1133">Transmembrane helix</keyword>
<dbReference type="Pfam" id="PF03703">
    <property type="entry name" value="bPH_2"/>
    <property type="match status" value="1"/>
</dbReference>
<organism evidence="3 4">
    <name type="scientific">Hoyosella rhizosphaerae</name>
    <dbReference type="NCBI Taxonomy" id="1755582"/>
    <lineage>
        <taxon>Bacteria</taxon>
        <taxon>Bacillati</taxon>
        <taxon>Actinomycetota</taxon>
        <taxon>Actinomycetes</taxon>
        <taxon>Mycobacteriales</taxon>
        <taxon>Hoyosellaceae</taxon>
        <taxon>Hoyosella</taxon>
    </lineage>
</organism>
<keyword evidence="4" id="KW-1185">Reference proteome</keyword>
<evidence type="ECO:0000256" key="1">
    <source>
        <dbReference type="SAM" id="Phobius"/>
    </source>
</evidence>
<dbReference type="Proteomes" id="UP000641514">
    <property type="component" value="Unassembled WGS sequence"/>
</dbReference>
<name>A0A916ULX8_9ACTN</name>
<dbReference type="EMBL" id="BMJH01000004">
    <property type="protein sequence ID" value="GGC76607.1"/>
    <property type="molecule type" value="Genomic_DNA"/>
</dbReference>
<reference evidence="3" key="1">
    <citation type="journal article" date="2014" name="Int. J. Syst. Evol. Microbiol.">
        <title>Complete genome sequence of Corynebacterium casei LMG S-19264T (=DSM 44701T), isolated from a smear-ripened cheese.</title>
        <authorList>
            <consortium name="US DOE Joint Genome Institute (JGI-PGF)"/>
            <person name="Walter F."/>
            <person name="Albersmeier A."/>
            <person name="Kalinowski J."/>
            <person name="Ruckert C."/>
        </authorList>
    </citation>
    <scope>NUCLEOTIDE SEQUENCE</scope>
    <source>
        <strain evidence="3">CGMCC 1.15478</strain>
    </source>
</reference>
<evidence type="ECO:0000313" key="3">
    <source>
        <dbReference type="EMBL" id="GGC76607.1"/>
    </source>
</evidence>
<accession>A0A916ULX8</accession>